<dbReference type="AlphaFoldDB" id="A0A4R4YHG7"/>
<feature type="region of interest" description="Disordered" evidence="1">
    <location>
        <begin position="268"/>
        <end position="292"/>
    </location>
</feature>
<feature type="compositionally biased region" description="Low complexity" evidence="1">
    <location>
        <begin position="268"/>
        <end position="283"/>
    </location>
</feature>
<reference evidence="3 4" key="1">
    <citation type="submission" date="2019-03" db="EMBL/GenBank/DDBJ databases">
        <title>Draft genome sequences of novel Actinobacteria.</title>
        <authorList>
            <person name="Sahin N."/>
            <person name="Ay H."/>
            <person name="Saygin H."/>
        </authorList>
    </citation>
    <scope>NUCLEOTIDE SEQUENCE [LARGE SCALE GENOMIC DNA]</scope>
    <source>
        <strain evidence="3 4">7K502</strain>
    </source>
</reference>
<feature type="transmembrane region" description="Helical" evidence="2">
    <location>
        <begin position="200"/>
        <end position="224"/>
    </location>
</feature>
<gene>
    <name evidence="3" type="ORF">E1288_24240</name>
</gene>
<feature type="transmembrane region" description="Helical" evidence="2">
    <location>
        <begin position="169"/>
        <end position="188"/>
    </location>
</feature>
<organism evidence="3 4">
    <name type="scientific">Saccharopolyspora elongata</name>
    <dbReference type="NCBI Taxonomy" id="2530387"/>
    <lineage>
        <taxon>Bacteria</taxon>
        <taxon>Bacillati</taxon>
        <taxon>Actinomycetota</taxon>
        <taxon>Actinomycetes</taxon>
        <taxon>Pseudonocardiales</taxon>
        <taxon>Pseudonocardiaceae</taxon>
        <taxon>Saccharopolyspora</taxon>
    </lineage>
</organism>
<evidence type="ECO:0000313" key="3">
    <source>
        <dbReference type="EMBL" id="TDD44243.1"/>
    </source>
</evidence>
<dbReference type="EMBL" id="SMKW01000034">
    <property type="protein sequence ID" value="TDD44243.1"/>
    <property type="molecule type" value="Genomic_DNA"/>
</dbReference>
<keyword evidence="2" id="KW-0472">Membrane</keyword>
<dbReference type="RefSeq" id="WP_132488797.1">
    <property type="nucleotide sequence ID" value="NZ_SMKW01000034.1"/>
</dbReference>
<evidence type="ECO:0000256" key="1">
    <source>
        <dbReference type="SAM" id="MobiDB-lite"/>
    </source>
</evidence>
<evidence type="ECO:0000313" key="4">
    <source>
        <dbReference type="Proteomes" id="UP000294947"/>
    </source>
</evidence>
<keyword evidence="2" id="KW-0812">Transmembrane</keyword>
<sequence length="292" mass="31036">MDSALAHIHAAHVLILQIVSLDDLHSMLADLLMLIEAHLPPEDRRRLSVERIFKSSEGGRLAQSQRQTVIDAVREAYRVQRHEVVRERSFAQLVWCWAIGLLGIAITIAFFTAFIPTLLPICFGPTPNVPSAEIVEPPRGLIVVCPLGQQSFTGNMDLSSEFAASSGDYAVVETVGFVAAAVTAAAALHQLRGSPTASNVPLALACLKLPAGALTAVLGLLLMRGEFVPGLTSLDSSAQIIGWAVIFGAAQHLFTKVVDARGREVMEAAPSPQPAAAPQGAPARLEPLHGRA</sequence>
<keyword evidence="4" id="KW-1185">Reference proteome</keyword>
<comment type="caution">
    <text evidence="3">The sequence shown here is derived from an EMBL/GenBank/DDBJ whole genome shotgun (WGS) entry which is preliminary data.</text>
</comment>
<name>A0A4R4YHG7_9PSEU</name>
<feature type="transmembrane region" description="Helical" evidence="2">
    <location>
        <begin position="236"/>
        <end position="254"/>
    </location>
</feature>
<protein>
    <submittedName>
        <fullName evidence="3">Uncharacterized protein</fullName>
    </submittedName>
</protein>
<keyword evidence="2" id="KW-1133">Transmembrane helix</keyword>
<proteinExistence type="predicted"/>
<dbReference type="OrthoDB" id="3400507at2"/>
<evidence type="ECO:0000256" key="2">
    <source>
        <dbReference type="SAM" id="Phobius"/>
    </source>
</evidence>
<dbReference type="Proteomes" id="UP000294947">
    <property type="component" value="Unassembled WGS sequence"/>
</dbReference>
<accession>A0A4R4YHG7</accession>
<feature type="transmembrane region" description="Helical" evidence="2">
    <location>
        <begin position="90"/>
        <end position="115"/>
    </location>
</feature>